<feature type="domain" description="USP" evidence="15">
    <location>
        <begin position="648"/>
        <end position="965"/>
    </location>
</feature>
<keyword evidence="11" id="KW-0378">Hydrolase</keyword>
<dbReference type="SUPFAM" id="SSF74924">
    <property type="entry name" value="Cap-Gly domain"/>
    <property type="match status" value="1"/>
</dbReference>
<keyword evidence="10" id="KW-0833">Ubl conjugation pathway</keyword>
<organism evidence="17 18">
    <name type="scientific">Cylicocyclus nassatus</name>
    <name type="common">Nematode worm</name>
    <dbReference type="NCBI Taxonomy" id="53992"/>
    <lineage>
        <taxon>Eukaryota</taxon>
        <taxon>Metazoa</taxon>
        <taxon>Ecdysozoa</taxon>
        <taxon>Nematoda</taxon>
        <taxon>Chromadorea</taxon>
        <taxon>Rhabditida</taxon>
        <taxon>Rhabditina</taxon>
        <taxon>Rhabditomorpha</taxon>
        <taxon>Strongyloidea</taxon>
        <taxon>Strongylidae</taxon>
        <taxon>Cylicocyclus</taxon>
    </lineage>
</organism>
<sequence>MLGTSPRPRPTLVHSDEEIWDGVLLDLDVEEIANGLLHASEESPPVPSRFSSLEQYNAENHANNAEVASHFQRDAKLVDVSAPMPNGNGRYSPDESSIALLERSTGGFRFDLYEPEKEPEKIQIERGTLLKPLSELDDPRVIAYLKREQGELRRKDALLGRDVLCANVYAVVPKTNVMRLTDDQAMLLLGVLDTERRVQLYHDFEWFDFIRGLGTGDIVRVEDFDKMYTGRINRIGERPRYYGTWFNVEIPNWDMNGSEWSAPPPRYIYANAGQLHKPTSSTVIENRVAMNSEPRVIPIRRIDTYDAPRRGTASTASETYGNEQLISWNDDSRYDRRRKPDFIDAYDEVEPNHFREREIRDRETRHRSRPLQAPARSQSSHAVAVHERTFRVDDPVSTGGAMVGDRCVWVSDGVHHKGTIKFIGHLKGHSNLYAGVDFDEKVGKGTGVFQGEVLFQTPENHAGFVLLSALEIIPRSLNTGNASNRHISMVQKQASAESLRDMPSPPVPPRPIMRAEDYMIDSFTVGSCVEVCHLGACRSGVIRWIGDAMSDDHDHIERSAVVELDDVSPSGWRPAYEAPMSSAAGVVNGVLVPTSALRRDRRVDHGGSVDNKGSPNQARTDFGSIDSGVEPAKCDPWRVTDDLVGRMKGIQGHRNSCYLDSTLYAMFVQSTAFDRLLDRPPNRDDIPQYKELQRLLATEVVYPLRKFHYVRADHIMKVRELLAKALPQMRGLTSEEKDPEEVLTALFGQLLKAPPLVELINLKDNKLDRTYLCPLIVDDWTAGVATTQHLLERSMRSANVKFAYPPKTLILQLPRYGQQKLFDKILPLERIEITGLVNNAVQACHACSKPAEVMCPECFLCKRVTLPEVSYCVPCSNRVHSNANEQDHVVRLFYPSGRPVKKPSCHRMVLSAVLCIETSHYVAFVRSLSGRWLFFDSMADREGLSDGFNVPQVKDCDKMSFWLSQAGWERLRDADEAGTMKTMLGKGSDVDPLVTRLLSDSYICFYHEEPSSHNTNSSTNLLNNMIQKVVKPLT</sequence>
<evidence type="ECO:0000256" key="9">
    <source>
        <dbReference type="ARBA" id="ARBA00022723"/>
    </source>
</evidence>
<dbReference type="PROSITE" id="PS50245">
    <property type="entry name" value="CAP_GLY_2"/>
    <property type="match status" value="1"/>
</dbReference>
<dbReference type="PROSITE" id="PS50235">
    <property type="entry name" value="USP_3"/>
    <property type="match status" value="1"/>
</dbReference>
<keyword evidence="6" id="KW-0963">Cytoplasm</keyword>
<evidence type="ECO:0000256" key="7">
    <source>
        <dbReference type="ARBA" id="ARBA00022553"/>
    </source>
</evidence>
<dbReference type="GO" id="GO:0016579">
    <property type="term" value="P:protein deubiquitination"/>
    <property type="evidence" value="ECO:0007669"/>
    <property type="project" value="InterPro"/>
</dbReference>
<evidence type="ECO:0000256" key="6">
    <source>
        <dbReference type="ARBA" id="ARBA00022490"/>
    </source>
</evidence>
<dbReference type="SMART" id="SM01052">
    <property type="entry name" value="CAP_GLY"/>
    <property type="match status" value="1"/>
</dbReference>
<dbReference type="InterPro" id="IPR001394">
    <property type="entry name" value="Peptidase_C19_UCH"/>
</dbReference>
<evidence type="ECO:0000256" key="3">
    <source>
        <dbReference type="ARBA" id="ARBA00004556"/>
    </source>
</evidence>
<dbReference type="Proteomes" id="UP001176961">
    <property type="component" value="Unassembled WGS sequence"/>
</dbReference>
<feature type="region of interest" description="Disordered" evidence="14">
    <location>
        <begin position="602"/>
        <end position="625"/>
    </location>
</feature>
<dbReference type="GO" id="GO:0046872">
    <property type="term" value="F:metal ion binding"/>
    <property type="evidence" value="ECO:0007669"/>
    <property type="project" value="UniProtKB-KW"/>
</dbReference>
<feature type="region of interest" description="Disordered" evidence="14">
    <location>
        <begin position="355"/>
        <end position="383"/>
    </location>
</feature>
<dbReference type="GO" id="GO:0006508">
    <property type="term" value="P:proteolysis"/>
    <property type="evidence" value="ECO:0007669"/>
    <property type="project" value="UniProtKB-KW"/>
</dbReference>
<keyword evidence="9" id="KW-0479">Metal-binding</keyword>
<dbReference type="InterPro" id="IPR038765">
    <property type="entry name" value="Papain-like_cys_pep_sf"/>
</dbReference>
<evidence type="ECO:0000256" key="13">
    <source>
        <dbReference type="ARBA" id="ARBA00022833"/>
    </source>
</evidence>
<comment type="similarity">
    <text evidence="4">Belongs to the peptidase C19 family.</text>
</comment>
<protein>
    <recommendedName>
        <fullName evidence="5">ubiquitinyl hydrolase 1</fullName>
        <ecNumber evidence="5">3.4.19.12</ecNumber>
    </recommendedName>
</protein>
<keyword evidence="7" id="KW-0597">Phosphoprotein</keyword>
<gene>
    <name evidence="17" type="ORF">CYNAS_LOCUS9267</name>
</gene>
<keyword evidence="12" id="KW-0788">Thiol protease</keyword>
<evidence type="ECO:0000259" key="16">
    <source>
        <dbReference type="PROSITE" id="PS50245"/>
    </source>
</evidence>
<accession>A0AA36GSF5</accession>
<evidence type="ECO:0000256" key="2">
    <source>
        <dbReference type="ARBA" id="ARBA00004300"/>
    </source>
</evidence>
<dbReference type="InterPro" id="IPR028889">
    <property type="entry name" value="USP"/>
</dbReference>
<evidence type="ECO:0000256" key="8">
    <source>
        <dbReference type="ARBA" id="ARBA00022670"/>
    </source>
</evidence>
<comment type="caution">
    <text evidence="17">The sequence shown here is derived from an EMBL/GenBank/DDBJ whole genome shotgun (WGS) entry which is preliminary data.</text>
</comment>
<feature type="compositionally biased region" description="Basic and acidic residues" evidence="14">
    <location>
        <begin position="355"/>
        <end position="364"/>
    </location>
</feature>
<dbReference type="AlphaFoldDB" id="A0AA36GSF5"/>
<evidence type="ECO:0000259" key="15">
    <source>
        <dbReference type="PROSITE" id="PS50235"/>
    </source>
</evidence>
<dbReference type="InterPro" id="IPR000938">
    <property type="entry name" value="CAP-Gly_domain"/>
</dbReference>
<dbReference type="PANTHER" id="PTHR11830">
    <property type="entry name" value="40S RIBOSOMAL PROTEIN S3A"/>
    <property type="match status" value="1"/>
</dbReference>
<evidence type="ECO:0000256" key="1">
    <source>
        <dbReference type="ARBA" id="ARBA00000707"/>
    </source>
</evidence>
<dbReference type="Gene3D" id="2.30.30.190">
    <property type="entry name" value="CAP Gly-rich-like domain"/>
    <property type="match status" value="1"/>
</dbReference>
<evidence type="ECO:0000256" key="4">
    <source>
        <dbReference type="ARBA" id="ARBA00009085"/>
    </source>
</evidence>
<comment type="subcellular location">
    <subcellularLocation>
        <location evidence="2">Cytoplasm</location>
        <location evidence="2">Cytoskeleton</location>
        <location evidence="2">Microtubule organizing center</location>
        <location evidence="2">Centrosome</location>
    </subcellularLocation>
    <subcellularLocation>
        <location evidence="3">Cytoplasm</location>
        <location evidence="3">Perinuclear region</location>
    </subcellularLocation>
</comment>
<keyword evidence="8" id="KW-0645">Protease</keyword>
<dbReference type="GO" id="GO:0004843">
    <property type="term" value="F:cysteine-type deubiquitinase activity"/>
    <property type="evidence" value="ECO:0007669"/>
    <property type="project" value="UniProtKB-EC"/>
</dbReference>
<dbReference type="GO" id="GO:0048471">
    <property type="term" value="C:perinuclear region of cytoplasm"/>
    <property type="evidence" value="ECO:0007669"/>
    <property type="project" value="UniProtKB-SubCell"/>
</dbReference>
<keyword evidence="13" id="KW-0862">Zinc</keyword>
<evidence type="ECO:0000256" key="12">
    <source>
        <dbReference type="ARBA" id="ARBA00022807"/>
    </source>
</evidence>
<dbReference type="EC" id="3.4.19.12" evidence="5"/>
<evidence type="ECO:0000256" key="14">
    <source>
        <dbReference type="SAM" id="MobiDB-lite"/>
    </source>
</evidence>
<dbReference type="InterPro" id="IPR036859">
    <property type="entry name" value="CAP-Gly_dom_sf"/>
</dbReference>
<dbReference type="EMBL" id="CATQJL010000223">
    <property type="protein sequence ID" value="CAJ0597284.1"/>
    <property type="molecule type" value="Genomic_DNA"/>
</dbReference>
<reference evidence="17" key="1">
    <citation type="submission" date="2023-07" db="EMBL/GenBank/DDBJ databases">
        <authorList>
            <consortium name="CYATHOMIX"/>
        </authorList>
    </citation>
    <scope>NUCLEOTIDE SEQUENCE</scope>
    <source>
        <strain evidence="17">N/A</strain>
    </source>
</reference>
<name>A0AA36GSF5_CYLNA</name>
<dbReference type="GO" id="GO:0005813">
    <property type="term" value="C:centrosome"/>
    <property type="evidence" value="ECO:0007669"/>
    <property type="project" value="UniProtKB-SubCell"/>
</dbReference>
<comment type="catalytic activity">
    <reaction evidence="1">
        <text>Thiol-dependent hydrolysis of ester, thioester, amide, peptide and isopeptide bonds formed by the C-terminal Gly of ubiquitin (a 76-residue protein attached to proteins as an intracellular targeting signal).</text>
        <dbReference type="EC" id="3.4.19.12"/>
    </reaction>
</comment>
<evidence type="ECO:0000313" key="17">
    <source>
        <dbReference type="EMBL" id="CAJ0597284.1"/>
    </source>
</evidence>
<dbReference type="Gene3D" id="3.90.70.10">
    <property type="entry name" value="Cysteine proteinases"/>
    <property type="match status" value="1"/>
</dbReference>
<evidence type="ECO:0000313" key="18">
    <source>
        <dbReference type="Proteomes" id="UP001176961"/>
    </source>
</evidence>
<dbReference type="Pfam" id="PF00443">
    <property type="entry name" value="UCH"/>
    <property type="match status" value="1"/>
</dbReference>
<keyword evidence="18" id="KW-1185">Reference proteome</keyword>
<feature type="domain" description="CAP-Gly" evidence="16">
    <location>
        <begin position="424"/>
        <end position="466"/>
    </location>
</feature>
<evidence type="ECO:0000256" key="10">
    <source>
        <dbReference type="ARBA" id="ARBA00022786"/>
    </source>
</evidence>
<proteinExistence type="inferred from homology"/>
<dbReference type="SUPFAM" id="SSF54001">
    <property type="entry name" value="Cysteine proteinases"/>
    <property type="match status" value="1"/>
</dbReference>
<evidence type="ECO:0000256" key="11">
    <source>
        <dbReference type="ARBA" id="ARBA00022801"/>
    </source>
</evidence>
<dbReference type="Pfam" id="PF01302">
    <property type="entry name" value="CAP_GLY"/>
    <property type="match status" value="1"/>
</dbReference>
<evidence type="ECO:0000256" key="5">
    <source>
        <dbReference type="ARBA" id="ARBA00012759"/>
    </source>
</evidence>